<dbReference type="Proteomes" id="UP001466331">
    <property type="component" value="Unassembled WGS sequence"/>
</dbReference>
<keyword evidence="4 7" id="KW-0812">Transmembrane</keyword>
<keyword evidence="6 7" id="KW-0472">Membrane</keyword>
<protein>
    <submittedName>
        <fullName evidence="9">Carbohydrate ABC transporter permease</fullName>
    </submittedName>
</protein>
<dbReference type="Pfam" id="PF00528">
    <property type="entry name" value="BPD_transp_1"/>
    <property type="match status" value="1"/>
</dbReference>
<reference evidence="9 10" key="1">
    <citation type="submission" date="2024-03" db="EMBL/GenBank/DDBJ databases">
        <title>Ignisphaera cupida sp. nov., a hyperthermophilic hydrolytic archaeon from a hot spring of Kamchatka, and proposal of Ignisphaeraceae fam. nov.</title>
        <authorList>
            <person name="Podosokorskaya O.A."/>
            <person name="Elcheninov A.G."/>
            <person name="Maltseva A.I."/>
            <person name="Zayulina K.S."/>
            <person name="Novikov A."/>
            <person name="Merkel A.Y."/>
        </authorList>
    </citation>
    <scope>NUCLEOTIDE SEQUENCE [LARGE SCALE GENOMIC DNA]</scope>
    <source>
        <strain evidence="9 10">38H-sp</strain>
    </source>
</reference>
<organism evidence="9 10">
    <name type="scientific">Rarispira pelagica</name>
    <dbReference type="NCBI Taxonomy" id="3141764"/>
    <lineage>
        <taxon>Bacteria</taxon>
        <taxon>Pseudomonadati</taxon>
        <taxon>Spirochaetota</taxon>
        <taxon>Spirochaetia</taxon>
        <taxon>Winmispirales</taxon>
        <taxon>Winmispiraceae</taxon>
        <taxon>Rarispira</taxon>
    </lineage>
</organism>
<keyword evidence="10" id="KW-1185">Reference proteome</keyword>
<feature type="transmembrane region" description="Helical" evidence="7">
    <location>
        <begin position="208"/>
        <end position="230"/>
    </location>
</feature>
<feature type="transmembrane region" description="Helical" evidence="7">
    <location>
        <begin position="175"/>
        <end position="202"/>
    </location>
</feature>
<dbReference type="InterPro" id="IPR000515">
    <property type="entry name" value="MetI-like"/>
</dbReference>
<evidence type="ECO:0000256" key="7">
    <source>
        <dbReference type="RuleBase" id="RU363032"/>
    </source>
</evidence>
<dbReference type="PANTHER" id="PTHR43744:SF6">
    <property type="entry name" value="ABC TRANSPORTER PERMEASE PROTEIN YESQ-RELATED"/>
    <property type="match status" value="1"/>
</dbReference>
<proteinExistence type="inferred from homology"/>
<dbReference type="InterPro" id="IPR035906">
    <property type="entry name" value="MetI-like_sf"/>
</dbReference>
<keyword evidence="3" id="KW-1003">Cell membrane</keyword>
<dbReference type="Gene3D" id="1.10.3720.10">
    <property type="entry name" value="MetI-like"/>
    <property type="match status" value="1"/>
</dbReference>
<keyword evidence="2 7" id="KW-0813">Transport</keyword>
<evidence type="ECO:0000256" key="1">
    <source>
        <dbReference type="ARBA" id="ARBA00004651"/>
    </source>
</evidence>
<comment type="subcellular location">
    <subcellularLocation>
        <location evidence="1 7">Cell membrane</location>
        <topology evidence="1 7">Multi-pass membrane protein</topology>
    </subcellularLocation>
</comment>
<evidence type="ECO:0000256" key="6">
    <source>
        <dbReference type="ARBA" id="ARBA00023136"/>
    </source>
</evidence>
<accession>A0ABU9UCZ3</accession>
<evidence type="ECO:0000256" key="5">
    <source>
        <dbReference type="ARBA" id="ARBA00022989"/>
    </source>
</evidence>
<feature type="transmembrane region" description="Helical" evidence="7">
    <location>
        <begin position="312"/>
        <end position="331"/>
    </location>
</feature>
<evidence type="ECO:0000256" key="2">
    <source>
        <dbReference type="ARBA" id="ARBA00022448"/>
    </source>
</evidence>
<comment type="caution">
    <text evidence="9">The sequence shown here is derived from an EMBL/GenBank/DDBJ whole genome shotgun (WGS) entry which is preliminary data.</text>
</comment>
<evidence type="ECO:0000313" key="9">
    <source>
        <dbReference type="EMBL" id="MEM5948530.1"/>
    </source>
</evidence>
<dbReference type="SUPFAM" id="SSF161098">
    <property type="entry name" value="MetI-like"/>
    <property type="match status" value="1"/>
</dbReference>
<dbReference type="PROSITE" id="PS50928">
    <property type="entry name" value="ABC_TM1"/>
    <property type="match status" value="1"/>
</dbReference>
<dbReference type="PANTHER" id="PTHR43744">
    <property type="entry name" value="ABC TRANSPORTER PERMEASE PROTEIN MG189-RELATED-RELATED"/>
    <property type="match status" value="1"/>
</dbReference>
<evidence type="ECO:0000256" key="3">
    <source>
        <dbReference type="ARBA" id="ARBA00022475"/>
    </source>
</evidence>
<feature type="transmembrane region" description="Helical" evidence="7">
    <location>
        <begin position="251"/>
        <end position="276"/>
    </location>
</feature>
<dbReference type="RefSeq" id="WP_420069983.1">
    <property type="nucleotide sequence ID" value="NZ_JBCHKQ010000004.1"/>
</dbReference>
<dbReference type="CDD" id="cd06261">
    <property type="entry name" value="TM_PBP2"/>
    <property type="match status" value="1"/>
</dbReference>
<feature type="domain" description="ABC transmembrane type-1" evidence="8">
    <location>
        <begin position="140"/>
        <end position="331"/>
    </location>
</feature>
<comment type="similarity">
    <text evidence="7">Belongs to the binding-protein-dependent transport system permease family.</text>
</comment>
<keyword evidence="5 7" id="KW-1133">Transmembrane helix</keyword>
<sequence length="346" mass="38985">MIADNVLVMRYAKKIAFTLAILLLLSVFLLPLAYGMSMSLKTLDQIAMGKVSVLPLAPKTWTYNGKDYKLYKVPINGQEKILAMVKKGRQKSVFMDPDNPNAGEIEWEGNWRGLDNVWAVYPQWENFKKAWDATKFPILLRNTAMYAVITTFAMVLSSLIVAYGFARFSFPGKNILFMVLISTIILPSAVTSIPTYTMFYFMGWVGTWLPVIIPTFFSNAYNVFLLRQFLMGIPREMDEAARIDGAGPVRTLFQIIAPQATSAIVAVSLFHFFFAWNDFFGPLIYLAGNADLYPISIGLTVFNNQYTSQPNLIQTATIIASIIPLVIFVFAQKVFMEKLIDTGVFK</sequence>
<name>A0ABU9UCZ3_9SPIR</name>
<gene>
    <name evidence="9" type="ORF">WKV44_08230</name>
</gene>
<evidence type="ECO:0000259" key="8">
    <source>
        <dbReference type="PROSITE" id="PS50928"/>
    </source>
</evidence>
<dbReference type="EMBL" id="JBCHKQ010000004">
    <property type="protein sequence ID" value="MEM5948530.1"/>
    <property type="molecule type" value="Genomic_DNA"/>
</dbReference>
<evidence type="ECO:0000313" key="10">
    <source>
        <dbReference type="Proteomes" id="UP001466331"/>
    </source>
</evidence>
<feature type="transmembrane region" description="Helical" evidence="7">
    <location>
        <begin position="144"/>
        <end position="163"/>
    </location>
</feature>
<evidence type="ECO:0000256" key="4">
    <source>
        <dbReference type="ARBA" id="ARBA00022692"/>
    </source>
</evidence>